<feature type="compositionally biased region" description="Low complexity" evidence="1">
    <location>
        <begin position="51"/>
        <end position="82"/>
    </location>
</feature>
<feature type="region of interest" description="Disordered" evidence="1">
    <location>
        <begin position="1"/>
        <end position="129"/>
    </location>
</feature>
<dbReference type="Proteomes" id="UP000001070">
    <property type="component" value="Unassembled WGS sequence"/>
</dbReference>
<protein>
    <submittedName>
        <fullName evidence="2">GH22810</fullName>
    </submittedName>
</protein>
<dbReference type="HOGENOM" id="CLU_098786_0_0_1"/>
<dbReference type="AlphaFoldDB" id="B4JW52"/>
<dbReference type="OMA" id="DMPEPAT"/>
<dbReference type="InParanoid" id="B4JW52"/>
<feature type="compositionally biased region" description="Acidic residues" evidence="1">
    <location>
        <begin position="113"/>
        <end position="125"/>
    </location>
</feature>
<name>B4JW52_DROGR</name>
<proteinExistence type="predicted"/>
<reference evidence="2 3" key="1">
    <citation type="journal article" date="2007" name="Nature">
        <title>Evolution of genes and genomes on the Drosophila phylogeny.</title>
        <authorList>
            <consortium name="Drosophila 12 Genomes Consortium"/>
            <person name="Clark A.G."/>
            <person name="Eisen M.B."/>
            <person name="Smith D.R."/>
            <person name="Bergman C.M."/>
            <person name="Oliver B."/>
            <person name="Markow T.A."/>
            <person name="Kaufman T.C."/>
            <person name="Kellis M."/>
            <person name="Gelbart W."/>
            <person name="Iyer V.N."/>
            <person name="Pollard D.A."/>
            <person name="Sackton T.B."/>
            <person name="Larracuente A.M."/>
            <person name="Singh N.D."/>
            <person name="Abad J.P."/>
            <person name="Abt D.N."/>
            <person name="Adryan B."/>
            <person name="Aguade M."/>
            <person name="Akashi H."/>
            <person name="Anderson W.W."/>
            <person name="Aquadro C.F."/>
            <person name="Ardell D.H."/>
            <person name="Arguello R."/>
            <person name="Artieri C.G."/>
            <person name="Barbash D.A."/>
            <person name="Barker D."/>
            <person name="Barsanti P."/>
            <person name="Batterham P."/>
            <person name="Batzoglou S."/>
            <person name="Begun D."/>
            <person name="Bhutkar A."/>
            <person name="Blanco E."/>
            <person name="Bosak S.A."/>
            <person name="Bradley R.K."/>
            <person name="Brand A.D."/>
            <person name="Brent M.R."/>
            <person name="Brooks A.N."/>
            <person name="Brown R.H."/>
            <person name="Butlin R.K."/>
            <person name="Caggese C."/>
            <person name="Calvi B.R."/>
            <person name="Bernardo de Carvalho A."/>
            <person name="Caspi A."/>
            <person name="Castrezana S."/>
            <person name="Celniker S.E."/>
            <person name="Chang J.L."/>
            <person name="Chapple C."/>
            <person name="Chatterji S."/>
            <person name="Chinwalla A."/>
            <person name="Civetta A."/>
            <person name="Clifton S.W."/>
            <person name="Comeron J.M."/>
            <person name="Costello J.C."/>
            <person name="Coyne J.A."/>
            <person name="Daub J."/>
            <person name="David R.G."/>
            <person name="Delcher A.L."/>
            <person name="Delehaunty K."/>
            <person name="Do C.B."/>
            <person name="Ebling H."/>
            <person name="Edwards K."/>
            <person name="Eickbush T."/>
            <person name="Evans J.D."/>
            <person name="Filipski A."/>
            <person name="Findeiss S."/>
            <person name="Freyhult E."/>
            <person name="Fulton L."/>
            <person name="Fulton R."/>
            <person name="Garcia A.C."/>
            <person name="Gardiner A."/>
            <person name="Garfield D.A."/>
            <person name="Garvin B.E."/>
            <person name="Gibson G."/>
            <person name="Gilbert D."/>
            <person name="Gnerre S."/>
            <person name="Godfrey J."/>
            <person name="Good R."/>
            <person name="Gotea V."/>
            <person name="Gravely B."/>
            <person name="Greenberg A.J."/>
            <person name="Griffiths-Jones S."/>
            <person name="Gross S."/>
            <person name="Guigo R."/>
            <person name="Gustafson E.A."/>
            <person name="Haerty W."/>
            <person name="Hahn M.W."/>
            <person name="Halligan D.L."/>
            <person name="Halpern A.L."/>
            <person name="Halter G.M."/>
            <person name="Han M.V."/>
            <person name="Heger A."/>
            <person name="Hillier L."/>
            <person name="Hinrichs A.S."/>
            <person name="Holmes I."/>
            <person name="Hoskins R.A."/>
            <person name="Hubisz M.J."/>
            <person name="Hultmark D."/>
            <person name="Huntley M.A."/>
            <person name="Jaffe D.B."/>
            <person name="Jagadeeshan S."/>
            <person name="Jeck W.R."/>
            <person name="Johnson J."/>
            <person name="Jones C.D."/>
            <person name="Jordan W.C."/>
            <person name="Karpen G.H."/>
            <person name="Kataoka E."/>
            <person name="Keightley P.D."/>
            <person name="Kheradpour P."/>
            <person name="Kirkness E.F."/>
            <person name="Koerich L.B."/>
            <person name="Kristiansen K."/>
            <person name="Kudrna D."/>
            <person name="Kulathinal R.J."/>
            <person name="Kumar S."/>
            <person name="Kwok R."/>
            <person name="Lander E."/>
            <person name="Langley C.H."/>
            <person name="Lapoint R."/>
            <person name="Lazzaro B.P."/>
            <person name="Lee S.J."/>
            <person name="Levesque L."/>
            <person name="Li R."/>
            <person name="Lin C.F."/>
            <person name="Lin M.F."/>
            <person name="Lindblad-Toh K."/>
            <person name="Llopart A."/>
            <person name="Long M."/>
            <person name="Low L."/>
            <person name="Lozovsky E."/>
            <person name="Lu J."/>
            <person name="Luo M."/>
            <person name="Machado C.A."/>
            <person name="Makalowski W."/>
            <person name="Marzo M."/>
            <person name="Matsuda M."/>
            <person name="Matzkin L."/>
            <person name="McAllister B."/>
            <person name="McBride C.S."/>
            <person name="McKernan B."/>
            <person name="McKernan K."/>
            <person name="Mendez-Lago M."/>
            <person name="Minx P."/>
            <person name="Mollenhauer M.U."/>
            <person name="Montooth K."/>
            <person name="Mount S.M."/>
            <person name="Mu X."/>
            <person name="Myers E."/>
            <person name="Negre B."/>
            <person name="Newfeld S."/>
            <person name="Nielsen R."/>
            <person name="Noor M.A."/>
            <person name="O'Grady P."/>
            <person name="Pachter L."/>
            <person name="Papaceit M."/>
            <person name="Parisi M.J."/>
            <person name="Parisi M."/>
            <person name="Parts L."/>
            <person name="Pedersen J.S."/>
            <person name="Pesole G."/>
            <person name="Phillippy A.M."/>
            <person name="Ponting C.P."/>
            <person name="Pop M."/>
            <person name="Porcelli D."/>
            <person name="Powell J.R."/>
            <person name="Prohaska S."/>
            <person name="Pruitt K."/>
            <person name="Puig M."/>
            <person name="Quesneville H."/>
            <person name="Ram K.R."/>
            <person name="Rand D."/>
            <person name="Rasmussen M.D."/>
            <person name="Reed L.K."/>
            <person name="Reenan R."/>
            <person name="Reily A."/>
            <person name="Remington K.A."/>
            <person name="Rieger T.T."/>
            <person name="Ritchie M.G."/>
            <person name="Robin C."/>
            <person name="Rogers Y.H."/>
            <person name="Rohde C."/>
            <person name="Rozas J."/>
            <person name="Rubenfield M.J."/>
            <person name="Ruiz A."/>
            <person name="Russo S."/>
            <person name="Salzberg S.L."/>
            <person name="Sanchez-Gracia A."/>
            <person name="Saranga D.J."/>
            <person name="Sato H."/>
            <person name="Schaeffer S.W."/>
            <person name="Schatz M.C."/>
            <person name="Schlenke T."/>
            <person name="Schwartz R."/>
            <person name="Segarra C."/>
            <person name="Singh R.S."/>
            <person name="Sirot L."/>
            <person name="Sirota M."/>
            <person name="Sisneros N.B."/>
            <person name="Smith C.D."/>
            <person name="Smith T.F."/>
            <person name="Spieth J."/>
            <person name="Stage D.E."/>
            <person name="Stark A."/>
            <person name="Stephan W."/>
            <person name="Strausberg R.L."/>
            <person name="Strempel S."/>
            <person name="Sturgill D."/>
            <person name="Sutton G."/>
            <person name="Sutton G.G."/>
            <person name="Tao W."/>
            <person name="Teichmann S."/>
            <person name="Tobari Y.N."/>
            <person name="Tomimura Y."/>
            <person name="Tsolas J.M."/>
            <person name="Valente V.L."/>
            <person name="Venter E."/>
            <person name="Venter J.C."/>
            <person name="Vicario S."/>
            <person name="Vieira F.G."/>
            <person name="Vilella A.J."/>
            <person name="Villasante A."/>
            <person name="Walenz B."/>
            <person name="Wang J."/>
            <person name="Wasserman M."/>
            <person name="Watts T."/>
            <person name="Wilson D."/>
            <person name="Wilson R.K."/>
            <person name="Wing R.A."/>
            <person name="Wolfner M.F."/>
            <person name="Wong A."/>
            <person name="Wong G.K."/>
            <person name="Wu C.I."/>
            <person name="Wu G."/>
            <person name="Yamamoto D."/>
            <person name="Yang H.P."/>
            <person name="Yang S.P."/>
            <person name="Yorke J.A."/>
            <person name="Yoshida K."/>
            <person name="Zdobnov E."/>
            <person name="Zhang P."/>
            <person name="Zhang Y."/>
            <person name="Zimin A.V."/>
            <person name="Baldwin J."/>
            <person name="Abdouelleil A."/>
            <person name="Abdulkadir J."/>
            <person name="Abebe A."/>
            <person name="Abera B."/>
            <person name="Abreu J."/>
            <person name="Acer S.C."/>
            <person name="Aftuck L."/>
            <person name="Alexander A."/>
            <person name="An P."/>
            <person name="Anderson E."/>
            <person name="Anderson S."/>
            <person name="Arachi H."/>
            <person name="Azer M."/>
            <person name="Bachantsang P."/>
            <person name="Barry A."/>
            <person name="Bayul T."/>
            <person name="Berlin A."/>
            <person name="Bessette D."/>
            <person name="Bloom T."/>
            <person name="Blye J."/>
            <person name="Boguslavskiy L."/>
            <person name="Bonnet C."/>
            <person name="Boukhgalter B."/>
            <person name="Bourzgui I."/>
            <person name="Brown A."/>
            <person name="Cahill P."/>
            <person name="Channer S."/>
            <person name="Cheshatsang Y."/>
            <person name="Chuda L."/>
            <person name="Citroen M."/>
            <person name="Collymore A."/>
            <person name="Cooke P."/>
            <person name="Costello M."/>
            <person name="D'Aco K."/>
            <person name="Daza R."/>
            <person name="De Haan G."/>
            <person name="DeGray S."/>
            <person name="DeMaso C."/>
            <person name="Dhargay N."/>
            <person name="Dooley K."/>
            <person name="Dooley E."/>
            <person name="Doricent M."/>
            <person name="Dorje P."/>
            <person name="Dorjee K."/>
            <person name="Dupes A."/>
            <person name="Elong R."/>
            <person name="Falk J."/>
            <person name="Farina A."/>
            <person name="Faro S."/>
            <person name="Ferguson D."/>
            <person name="Fisher S."/>
            <person name="Foley C.D."/>
            <person name="Franke A."/>
            <person name="Friedrich D."/>
            <person name="Gadbois L."/>
            <person name="Gearin G."/>
            <person name="Gearin C.R."/>
            <person name="Giannoukos G."/>
            <person name="Goode T."/>
            <person name="Graham J."/>
            <person name="Grandbois E."/>
            <person name="Grewal S."/>
            <person name="Gyaltsen K."/>
            <person name="Hafez N."/>
            <person name="Hagos B."/>
            <person name="Hall J."/>
            <person name="Henson C."/>
            <person name="Hollinger A."/>
            <person name="Honan T."/>
            <person name="Huard M.D."/>
            <person name="Hughes L."/>
            <person name="Hurhula B."/>
            <person name="Husby M.E."/>
            <person name="Kamat A."/>
            <person name="Kanga B."/>
            <person name="Kashin S."/>
            <person name="Khazanovich D."/>
            <person name="Kisner P."/>
            <person name="Lance K."/>
            <person name="Lara M."/>
            <person name="Lee W."/>
            <person name="Lennon N."/>
            <person name="Letendre F."/>
            <person name="LeVine R."/>
            <person name="Lipovsky A."/>
            <person name="Liu X."/>
            <person name="Liu J."/>
            <person name="Liu S."/>
            <person name="Lokyitsang T."/>
            <person name="Lokyitsang Y."/>
            <person name="Lubonja R."/>
            <person name="Lui A."/>
            <person name="MacDonald P."/>
            <person name="Magnisalis V."/>
            <person name="Maru K."/>
            <person name="Matthews C."/>
            <person name="McCusker W."/>
            <person name="McDonough S."/>
            <person name="Mehta T."/>
            <person name="Meldrim J."/>
            <person name="Meneus L."/>
            <person name="Mihai O."/>
            <person name="Mihalev A."/>
            <person name="Mihova T."/>
            <person name="Mittelman R."/>
            <person name="Mlenga V."/>
            <person name="Montmayeur A."/>
            <person name="Mulrain L."/>
            <person name="Navidi A."/>
            <person name="Naylor J."/>
            <person name="Negash T."/>
            <person name="Nguyen T."/>
            <person name="Nguyen N."/>
            <person name="Nicol R."/>
            <person name="Norbu C."/>
            <person name="Norbu N."/>
            <person name="Novod N."/>
            <person name="O'Neill B."/>
            <person name="Osman S."/>
            <person name="Markiewicz E."/>
            <person name="Oyono O.L."/>
            <person name="Patti C."/>
            <person name="Phunkhang P."/>
            <person name="Pierre F."/>
            <person name="Priest M."/>
            <person name="Raghuraman S."/>
            <person name="Rege F."/>
            <person name="Reyes R."/>
            <person name="Rise C."/>
            <person name="Rogov P."/>
            <person name="Ross K."/>
            <person name="Ryan E."/>
            <person name="Settipalli S."/>
            <person name="Shea T."/>
            <person name="Sherpa N."/>
            <person name="Shi L."/>
            <person name="Shih D."/>
            <person name="Sparrow T."/>
            <person name="Spaulding J."/>
            <person name="Stalker J."/>
            <person name="Stange-Thomann N."/>
            <person name="Stavropoulos S."/>
            <person name="Stone C."/>
            <person name="Strader C."/>
            <person name="Tesfaye S."/>
            <person name="Thomson T."/>
            <person name="Thoulutsang Y."/>
            <person name="Thoulutsang D."/>
            <person name="Topham K."/>
            <person name="Topping I."/>
            <person name="Tsamla T."/>
            <person name="Vassiliev H."/>
            <person name="Vo A."/>
            <person name="Wangchuk T."/>
            <person name="Wangdi T."/>
            <person name="Weiand M."/>
            <person name="Wilkinson J."/>
            <person name="Wilson A."/>
            <person name="Yadav S."/>
            <person name="Young G."/>
            <person name="Yu Q."/>
            <person name="Zembek L."/>
            <person name="Zhong D."/>
            <person name="Zimmer A."/>
            <person name="Zwirko Z."/>
            <person name="Jaffe D.B."/>
            <person name="Alvarez P."/>
            <person name="Brockman W."/>
            <person name="Butler J."/>
            <person name="Chin C."/>
            <person name="Gnerre S."/>
            <person name="Grabherr M."/>
            <person name="Kleber M."/>
            <person name="Mauceli E."/>
            <person name="MacCallum I."/>
        </authorList>
    </citation>
    <scope>NUCLEOTIDE SEQUENCE [LARGE SCALE GENOMIC DNA]</scope>
    <source>
        <strain evidence="3">Tucson 15287-2541.00</strain>
    </source>
</reference>
<feature type="compositionally biased region" description="Basic and acidic residues" evidence="1">
    <location>
        <begin position="27"/>
        <end position="50"/>
    </location>
</feature>
<dbReference type="eggNOG" id="ENOG502TD6N">
    <property type="taxonomic scope" value="Eukaryota"/>
</dbReference>
<dbReference type="KEGG" id="dgr:6568718"/>
<evidence type="ECO:0000313" key="3">
    <source>
        <dbReference type="Proteomes" id="UP000001070"/>
    </source>
</evidence>
<keyword evidence="3" id="KW-1185">Reference proteome</keyword>
<sequence length="216" mass="24383">MYNSIEIPDSDDDMPEPATALAKSTNKRREADEHTPEKKRKLSAEVDEKAAAVATATTSDSDAAVNSSPANVSSSSSNANANLTATQVRHRPRKTQHTVRNAAENEIQFESIPLDDDDDEDEGGEDESHKINVHLKAPATEPLMYVYEEYMKMLDRPDVQEIIERIAIERVRCNFLLATYLLPDMNFKLNTPKEVLKNQFIERVRRKERLTGAKIK</sequence>
<dbReference type="EMBL" id="CH916375">
    <property type="protein sequence ID" value="EDV98190.1"/>
    <property type="molecule type" value="Genomic_DNA"/>
</dbReference>
<organism evidence="3">
    <name type="scientific">Drosophila grimshawi</name>
    <name type="common">Hawaiian fruit fly</name>
    <name type="synonym">Idiomyia grimshawi</name>
    <dbReference type="NCBI Taxonomy" id="7222"/>
    <lineage>
        <taxon>Eukaryota</taxon>
        <taxon>Metazoa</taxon>
        <taxon>Ecdysozoa</taxon>
        <taxon>Arthropoda</taxon>
        <taxon>Hexapoda</taxon>
        <taxon>Insecta</taxon>
        <taxon>Pterygota</taxon>
        <taxon>Neoptera</taxon>
        <taxon>Endopterygota</taxon>
        <taxon>Diptera</taxon>
        <taxon>Brachycera</taxon>
        <taxon>Muscomorpha</taxon>
        <taxon>Ephydroidea</taxon>
        <taxon>Drosophilidae</taxon>
        <taxon>Drosophila</taxon>
        <taxon>Hawaiian Drosophila</taxon>
    </lineage>
</organism>
<dbReference type="PhylomeDB" id="B4JW52"/>
<dbReference type="OrthoDB" id="7995378at2759"/>
<gene>
    <name evidence="2" type="primary">Dgri\GH22810</name>
    <name evidence="2" type="ORF">Dgri_GH22810</name>
</gene>
<evidence type="ECO:0000313" key="2">
    <source>
        <dbReference type="EMBL" id="EDV98190.1"/>
    </source>
</evidence>
<feature type="compositionally biased region" description="Basic residues" evidence="1">
    <location>
        <begin position="88"/>
        <end position="97"/>
    </location>
</feature>
<dbReference type="FunCoup" id="B4JW52">
    <property type="interactions" value="40"/>
</dbReference>
<accession>B4JW52</accession>
<evidence type="ECO:0000256" key="1">
    <source>
        <dbReference type="SAM" id="MobiDB-lite"/>
    </source>
</evidence>